<evidence type="ECO:0000256" key="3">
    <source>
        <dbReference type="ARBA" id="ARBA00022490"/>
    </source>
</evidence>
<keyword evidence="5 9" id="KW-0132">Cell division</keyword>
<evidence type="ECO:0000256" key="4">
    <source>
        <dbReference type="ARBA" id="ARBA00022598"/>
    </source>
</evidence>
<dbReference type="GO" id="GO:0005524">
    <property type="term" value="F:ATP binding"/>
    <property type="evidence" value="ECO:0007669"/>
    <property type="project" value="UniProtKB-UniRule"/>
</dbReference>
<keyword evidence="3 9" id="KW-0963">Cytoplasm</keyword>
<dbReference type="InterPro" id="IPR013221">
    <property type="entry name" value="Mur_ligase_cen"/>
</dbReference>
<dbReference type="Pfam" id="PF02875">
    <property type="entry name" value="Mur_ligase_C"/>
    <property type="match status" value="1"/>
</dbReference>
<dbReference type="PATRIC" id="fig|1618590.3.peg.610"/>
<dbReference type="GO" id="GO:0051301">
    <property type="term" value="P:cell division"/>
    <property type="evidence" value="ECO:0007669"/>
    <property type="project" value="UniProtKB-KW"/>
</dbReference>
<dbReference type="InterPro" id="IPR036565">
    <property type="entry name" value="Mur-like_cat_sf"/>
</dbReference>
<dbReference type="Gene3D" id="3.40.50.720">
    <property type="entry name" value="NAD(P)-binding Rossmann-like Domain"/>
    <property type="match status" value="1"/>
</dbReference>
<dbReference type="InterPro" id="IPR005762">
    <property type="entry name" value="MurD"/>
</dbReference>
<keyword evidence="9 10" id="KW-0573">Peptidoglycan synthesis</keyword>
<keyword evidence="9 10" id="KW-0961">Cell wall biogenesis/degradation</keyword>
<reference evidence="13" key="1">
    <citation type="journal article" date="2015" name="Nature">
        <title>rRNA introns, odd ribosomes, and small enigmatic genomes across a large radiation of phyla.</title>
        <authorList>
            <person name="Brown C.T."/>
            <person name="Hug L.A."/>
            <person name="Thomas B.C."/>
            <person name="Sharon I."/>
            <person name="Castelle C.J."/>
            <person name="Singh A."/>
            <person name="Wilkins M.J."/>
            <person name="Williams K.H."/>
            <person name="Banfield J.F."/>
        </authorList>
    </citation>
    <scope>NUCLEOTIDE SEQUENCE [LARGE SCALE GENOMIC DNA]</scope>
</reference>
<dbReference type="GO" id="GO:0008360">
    <property type="term" value="P:regulation of cell shape"/>
    <property type="evidence" value="ECO:0007669"/>
    <property type="project" value="UniProtKB-KW"/>
</dbReference>
<keyword evidence="4 9" id="KW-0436">Ligase</keyword>
<dbReference type="HAMAP" id="MF_00639">
    <property type="entry name" value="MurD"/>
    <property type="match status" value="1"/>
</dbReference>
<evidence type="ECO:0000256" key="2">
    <source>
        <dbReference type="ARBA" id="ARBA00004752"/>
    </source>
</evidence>
<comment type="pathway">
    <text evidence="2 9 10">Cell wall biogenesis; peptidoglycan biosynthesis.</text>
</comment>
<evidence type="ECO:0000256" key="5">
    <source>
        <dbReference type="ARBA" id="ARBA00022618"/>
    </source>
</evidence>
<dbReference type="SUPFAM" id="SSF53244">
    <property type="entry name" value="MurD-like peptide ligases, peptide-binding domain"/>
    <property type="match status" value="1"/>
</dbReference>
<evidence type="ECO:0000256" key="8">
    <source>
        <dbReference type="ARBA" id="ARBA00023306"/>
    </source>
</evidence>
<keyword evidence="9 10" id="KW-0133">Cell shape</keyword>
<dbReference type="InterPro" id="IPR036615">
    <property type="entry name" value="Mur_ligase_C_dom_sf"/>
</dbReference>
<dbReference type="Gene3D" id="3.40.1190.10">
    <property type="entry name" value="Mur-like, catalytic domain"/>
    <property type="match status" value="1"/>
</dbReference>
<evidence type="ECO:0000256" key="10">
    <source>
        <dbReference type="RuleBase" id="RU003664"/>
    </source>
</evidence>
<dbReference type="PANTHER" id="PTHR43692:SF1">
    <property type="entry name" value="UDP-N-ACETYLMURAMOYLALANINE--D-GLUTAMATE LIGASE"/>
    <property type="match status" value="1"/>
</dbReference>
<evidence type="ECO:0000256" key="6">
    <source>
        <dbReference type="ARBA" id="ARBA00022741"/>
    </source>
</evidence>
<comment type="similarity">
    <text evidence="9">Belongs to the MurCDEF family.</text>
</comment>
<dbReference type="AlphaFoldDB" id="A0A0G1S1D5"/>
<dbReference type="InterPro" id="IPR018109">
    <property type="entry name" value="Folylpolyglutamate_synth_CS"/>
</dbReference>
<sequence length="446" mass="49073">MKKKIAILGFGLEGKDALDYFLARGANVSIFDKKEKADLELENIKTKVELFIGKKYDLKLLKNFDVIVRSPGVYRYLPQIVEAERAGAEITSAVKIFFEECPGTIIGVTGTKGKGTTASLIYQILKEDKRDVHLAGNIGLPYLSLLPKLREKSIVVLELSSFQLIDMEVSPRVAVVLNITSDHLDWHKNLKEYVEAKRKIVKFQKKSDDAVVNADYEIPKSFAKSTKANVVFFSRLEPTNGAFAASGEIFLEGESLGKTHWLSLRGEHNLENVTAAISAANVFRVDIETIKKAVFSFKGLEHRLELVESIGGVAFYNDSFATGPQPTIAAINSFTEPLTVILGGYDKKLDYEGLGKEIAKKKNVVAVVLIGSVAEKIKESLKRASFQGIIVGMGKSKMDGITQKAFSLTPKGGVVLLSPAAASFDMFPNYKERGKKFKEAVLALQK</sequence>
<feature type="domain" description="Mur ligase central" evidence="12">
    <location>
        <begin position="108"/>
        <end position="280"/>
    </location>
</feature>
<dbReference type="GO" id="GO:0071555">
    <property type="term" value="P:cell wall organization"/>
    <property type="evidence" value="ECO:0007669"/>
    <property type="project" value="UniProtKB-KW"/>
</dbReference>
<dbReference type="Gene3D" id="3.90.190.20">
    <property type="entry name" value="Mur ligase, C-terminal domain"/>
    <property type="match status" value="1"/>
</dbReference>
<organism evidence="13 14">
    <name type="scientific">Candidatus Woesebacteria bacterium GW2011_GWC2_47_16</name>
    <dbReference type="NCBI Taxonomy" id="1618590"/>
    <lineage>
        <taxon>Bacteria</taxon>
        <taxon>Candidatus Woeseibacteriota</taxon>
    </lineage>
</organism>
<dbReference type="PANTHER" id="PTHR43692">
    <property type="entry name" value="UDP-N-ACETYLMURAMOYLALANINE--D-GLUTAMATE LIGASE"/>
    <property type="match status" value="1"/>
</dbReference>
<keyword evidence="7 9" id="KW-0067">ATP-binding</keyword>
<dbReference type="SUPFAM" id="SSF51984">
    <property type="entry name" value="MurCD N-terminal domain"/>
    <property type="match status" value="1"/>
</dbReference>
<dbReference type="EC" id="6.3.2.9" evidence="9 10"/>
<accession>A0A0G1S1D5</accession>
<dbReference type="GO" id="GO:0008764">
    <property type="term" value="F:UDP-N-acetylmuramoylalanine-D-glutamate ligase activity"/>
    <property type="evidence" value="ECO:0007669"/>
    <property type="project" value="UniProtKB-UniRule"/>
</dbReference>
<evidence type="ECO:0000256" key="7">
    <source>
        <dbReference type="ARBA" id="ARBA00022840"/>
    </source>
</evidence>
<keyword evidence="8 9" id="KW-0131">Cell cycle</keyword>
<dbReference type="InterPro" id="IPR004101">
    <property type="entry name" value="Mur_ligase_C"/>
</dbReference>
<dbReference type="SUPFAM" id="SSF53623">
    <property type="entry name" value="MurD-like peptide ligases, catalytic domain"/>
    <property type="match status" value="1"/>
</dbReference>
<dbReference type="NCBIfam" id="TIGR01087">
    <property type="entry name" value="murD"/>
    <property type="match status" value="1"/>
</dbReference>
<comment type="function">
    <text evidence="9 10">Cell wall formation. Catalyzes the addition of glutamate to the nucleotide precursor UDP-N-acetylmuramoyl-L-alanine (UMA).</text>
</comment>
<evidence type="ECO:0000313" key="13">
    <source>
        <dbReference type="EMBL" id="KKU63166.1"/>
    </source>
</evidence>
<dbReference type="EMBL" id="LCNW01000037">
    <property type="protein sequence ID" value="KKU63166.1"/>
    <property type="molecule type" value="Genomic_DNA"/>
</dbReference>
<dbReference type="Pfam" id="PF08245">
    <property type="entry name" value="Mur_ligase_M"/>
    <property type="match status" value="1"/>
</dbReference>
<proteinExistence type="inferred from homology"/>
<dbReference type="UniPathway" id="UPA00219"/>
<dbReference type="GO" id="GO:0009252">
    <property type="term" value="P:peptidoglycan biosynthetic process"/>
    <property type="evidence" value="ECO:0007669"/>
    <property type="project" value="UniProtKB-UniRule"/>
</dbReference>
<keyword evidence="6 9" id="KW-0547">Nucleotide-binding</keyword>
<gene>
    <name evidence="9" type="primary">murD</name>
    <name evidence="13" type="ORF">UX88_C0037G0004</name>
</gene>
<evidence type="ECO:0000259" key="11">
    <source>
        <dbReference type="Pfam" id="PF02875"/>
    </source>
</evidence>
<feature type="domain" description="Mur ligase C-terminal" evidence="11">
    <location>
        <begin position="302"/>
        <end position="420"/>
    </location>
</feature>
<dbReference type="GO" id="GO:0004326">
    <property type="term" value="F:tetrahydrofolylpolyglutamate synthase activity"/>
    <property type="evidence" value="ECO:0007669"/>
    <property type="project" value="InterPro"/>
</dbReference>
<dbReference type="PROSITE" id="PS01011">
    <property type="entry name" value="FOLYLPOLYGLU_SYNT_1"/>
    <property type="match status" value="1"/>
</dbReference>
<comment type="subcellular location">
    <subcellularLocation>
        <location evidence="1 9 10">Cytoplasm</location>
    </subcellularLocation>
</comment>
<evidence type="ECO:0000259" key="12">
    <source>
        <dbReference type="Pfam" id="PF08245"/>
    </source>
</evidence>
<comment type="caution">
    <text evidence="13">The sequence shown here is derived from an EMBL/GenBank/DDBJ whole genome shotgun (WGS) entry which is preliminary data.</text>
</comment>
<dbReference type="Pfam" id="PF21799">
    <property type="entry name" value="MurD-like_N"/>
    <property type="match status" value="1"/>
</dbReference>
<evidence type="ECO:0000256" key="1">
    <source>
        <dbReference type="ARBA" id="ARBA00004496"/>
    </source>
</evidence>
<protein>
    <recommendedName>
        <fullName evidence="9 10">UDP-N-acetylmuramoylalanine--D-glutamate ligase</fullName>
        <ecNumber evidence="9 10">6.3.2.9</ecNumber>
    </recommendedName>
    <alternativeName>
        <fullName evidence="9">D-glutamic acid-adding enzyme</fullName>
    </alternativeName>
    <alternativeName>
        <fullName evidence="9">UDP-N-acetylmuramoyl-L-alanyl-D-glutamate synthetase</fullName>
    </alternativeName>
</protein>
<feature type="binding site" evidence="9">
    <location>
        <begin position="110"/>
        <end position="116"/>
    </location>
    <ligand>
        <name>ATP</name>
        <dbReference type="ChEBI" id="CHEBI:30616"/>
    </ligand>
</feature>
<evidence type="ECO:0000313" key="14">
    <source>
        <dbReference type="Proteomes" id="UP000034501"/>
    </source>
</evidence>
<dbReference type="GO" id="GO:0005737">
    <property type="term" value="C:cytoplasm"/>
    <property type="evidence" value="ECO:0007669"/>
    <property type="project" value="UniProtKB-SubCell"/>
</dbReference>
<evidence type="ECO:0000256" key="9">
    <source>
        <dbReference type="HAMAP-Rule" id="MF_00639"/>
    </source>
</evidence>
<comment type="catalytic activity">
    <reaction evidence="9 10">
        <text>UDP-N-acetyl-alpha-D-muramoyl-L-alanine + D-glutamate + ATP = UDP-N-acetyl-alpha-D-muramoyl-L-alanyl-D-glutamate + ADP + phosphate + H(+)</text>
        <dbReference type="Rhea" id="RHEA:16429"/>
        <dbReference type="ChEBI" id="CHEBI:15378"/>
        <dbReference type="ChEBI" id="CHEBI:29986"/>
        <dbReference type="ChEBI" id="CHEBI:30616"/>
        <dbReference type="ChEBI" id="CHEBI:43474"/>
        <dbReference type="ChEBI" id="CHEBI:83898"/>
        <dbReference type="ChEBI" id="CHEBI:83900"/>
        <dbReference type="ChEBI" id="CHEBI:456216"/>
        <dbReference type="EC" id="6.3.2.9"/>
    </reaction>
</comment>
<name>A0A0G1S1D5_9BACT</name>
<dbReference type="Proteomes" id="UP000034501">
    <property type="component" value="Unassembled WGS sequence"/>
</dbReference>